<feature type="domain" description="Viral coat protein P2 C-terminal" evidence="2">
    <location>
        <begin position="144"/>
        <end position="279"/>
    </location>
</feature>
<dbReference type="EMBL" id="CP028324">
    <property type="protein sequence ID" value="AVR96898.1"/>
    <property type="molecule type" value="Genomic_DNA"/>
</dbReference>
<protein>
    <submittedName>
        <fullName evidence="3">Uncharacterized protein</fullName>
    </submittedName>
</protein>
<reference evidence="3 4" key="1">
    <citation type="submission" date="2018-03" db="EMBL/GenBank/DDBJ databases">
        <title>Massilia armeniaca sp. nov., isolated from desert soil.</title>
        <authorList>
            <person name="Huang H."/>
            <person name="Ren M."/>
        </authorList>
    </citation>
    <scope>NUCLEOTIDE SEQUENCE [LARGE SCALE GENOMIC DNA]</scope>
    <source>
        <strain evidence="3 4">ZMN-3</strain>
    </source>
</reference>
<sequence length="283" mass="31341">MINKPLPQPLNIAPGQTAILTVPTENLTLIGLQFVLTGTTFDKTKIDTIKVKVGSRVLWDLTYAQIQAINNYKNAADNTRYLFLDFAERDQAVFPIKEVGGLDLYALLKTGIVTVELKINGTAVAPKIDVVGWYEQAQGNPIVLKYVPFTAAFNSSGKFTLPLQFKGAILKRLYVFYSGTGWTGTTNGNVSRMECKKNSMLCHDEFCQDNRFIQNHFKKVPQPGLYVVDFIVDNNHDAQVTTARQINGGAYVYDAFEINVFLTDPTGASLTMIAEVLDAAENL</sequence>
<dbReference type="InterPro" id="IPR053751">
    <property type="entry name" value="Viral_Major_Capsid_sf"/>
</dbReference>
<evidence type="ECO:0000313" key="4">
    <source>
        <dbReference type="Proteomes" id="UP000240505"/>
    </source>
</evidence>
<evidence type="ECO:0000259" key="1">
    <source>
        <dbReference type="Pfam" id="PF18628"/>
    </source>
</evidence>
<accession>A0A2R4CBL8</accession>
<dbReference type="KEGG" id="masz:C9I28_15405"/>
<organism evidence="3 4">
    <name type="scientific">Pseudoduganella armeniaca</name>
    <dbReference type="NCBI Taxonomy" id="2072590"/>
    <lineage>
        <taxon>Bacteria</taxon>
        <taxon>Pseudomonadati</taxon>
        <taxon>Pseudomonadota</taxon>
        <taxon>Betaproteobacteria</taxon>
        <taxon>Burkholderiales</taxon>
        <taxon>Oxalobacteraceae</taxon>
        <taxon>Telluria group</taxon>
        <taxon>Pseudoduganella</taxon>
    </lineage>
</organism>
<dbReference type="Gene3D" id="2.60.120.730">
    <property type="match status" value="2"/>
</dbReference>
<evidence type="ECO:0000313" key="3">
    <source>
        <dbReference type="EMBL" id="AVR96898.1"/>
    </source>
</evidence>
<dbReference type="OrthoDB" id="8585537at2"/>
<feature type="domain" description="Viral coat protein P2 N-terminal" evidence="1">
    <location>
        <begin position="6"/>
        <end position="129"/>
    </location>
</feature>
<evidence type="ECO:0000259" key="2">
    <source>
        <dbReference type="Pfam" id="PF25513"/>
    </source>
</evidence>
<gene>
    <name evidence="3" type="ORF">C9I28_15405</name>
</gene>
<proteinExistence type="predicted"/>
<dbReference type="InterPro" id="IPR041377">
    <property type="entry name" value="P2_N"/>
</dbReference>
<dbReference type="Pfam" id="PF25513">
    <property type="entry name" value="P2_C"/>
    <property type="match status" value="1"/>
</dbReference>
<name>A0A2R4CBL8_9BURK</name>
<dbReference type="Pfam" id="PF18628">
    <property type="entry name" value="P2_N"/>
    <property type="match status" value="1"/>
</dbReference>
<dbReference type="InterPro" id="IPR057915">
    <property type="entry name" value="P2_C"/>
</dbReference>
<keyword evidence="4" id="KW-1185">Reference proteome</keyword>
<dbReference type="AlphaFoldDB" id="A0A2R4CBL8"/>
<dbReference type="RefSeq" id="WP_107142247.1">
    <property type="nucleotide sequence ID" value="NZ_CP028324.1"/>
</dbReference>
<dbReference type="Proteomes" id="UP000240505">
    <property type="component" value="Chromosome"/>
</dbReference>